<dbReference type="PANTHER" id="PTHR44051:SF2">
    <property type="entry name" value="HYPOTHETICAL GLUTATHIONE S-TRANSFERASE LIKE PROTEIN"/>
    <property type="match status" value="1"/>
</dbReference>
<accession>A0A127PCM1</accession>
<dbReference type="PATRIC" id="fig|158899.10.peg.2787"/>
<evidence type="ECO:0000313" key="4">
    <source>
        <dbReference type="EMBL" id="AMO95463.1"/>
    </source>
</evidence>
<dbReference type="InterPro" id="IPR004046">
    <property type="entry name" value="GST_C"/>
</dbReference>
<comment type="similarity">
    <text evidence="1">Belongs to the GST superfamily.</text>
</comment>
<evidence type="ECO:0000256" key="1">
    <source>
        <dbReference type="RuleBase" id="RU003494"/>
    </source>
</evidence>
<dbReference type="Pfam" id="PF00043">
    <property type="entry name" value="GST_C"/>
    <property type="match status" value="1"/>
</dbReference>
<dbReference type="SFLD" id="SFLDG00358">
    <property type="entry name" value="Main_(cytGST)"/>
    <property type="match status" value="1"/>
</dbReference>
<dbReference type="InterPro" id="IPR036282">
    <property type="entry name" value="Glutathione-S-Trfase_C_sf"/>
</dbReference>
<dbReference type="InterPro" id="IPR004045">
    <property type="entry name" value="Glutathione_S-Trfase_N"/>
</dbReference>
<dbReference type="Pfam" id="PF02798">
    <property type="entry name" value="GST_N"/>
    <property type="match status" value="1"/>
</dbReference>
<dbReference type="Gene3D" id="1.20.1050.10">
    <property type="match status" value="1"/>
</dbReference>
<dbReference type="PROSITE" id="PS50405">
    <property type="entry name" value="GST_CTER"/>
    <property type="match status" value="1"/>
</dbReference>
<dbReference type="InterPro" id="IPR036249">
    <property type="entry name" value="Thioredoxin-like_sf"/>
</dbReference>
<reference evidence="4 5" key="1">
    <citation type="submission" date="2015-11" db="EMBL/GenBank/DDBJ databases">
        <title>Exploring the genomic traits of fungus-feeding bacterial genus Collimonas.</title>
        <authorList>
            <person name="Song C."/>
            <person name="Schmidt R."/>
            <person name="de Jager V."/>
            <person name="Krzyzanowska D."/>
            <person name="Jongedijk E."/>
            <person name="Cankar K."/>
            <person name="Beekwilder J."/>
            <person name="van Veen A."/>
            <person name="de Boer W."/>
            <person name="van Veen J.A."/>
            <person name="Garbeva P."/>
        </authorList>
    </citation>
    <scope>NUCLEOTIDE SEQUENCE [LARGE SCALE GENOMIC DNA]</scope>
    <source>
        <strain evidence="4 5">Ter6</strain>
    </source>
</reference>
<dbReference type="EMBL" id="CP013232">
    <property type="protein sequence ID" value="AMO95463.1"/>
    <property type="molecule type" value="Genomic_DNA"/>
</dbReference>
<dbReference type="SFLD" id="SFLDG01150">
    <property type="entry name" value="Main.1:_Beta-like"/>
    <property type="match status" value="1"/>
</dbReference>
<dbReference type="Proteomes" id="UP000072421">
    <property type="component" value="Chromosome"/>
</dbReference>
<dbReference type="SFLD" id="SFLDS00019">
    <property type="entry name" value="Glutathione_Transferase_(cytos"/>
    <property type="match status" value="1"/>
</dbReference>
<dbReference type="GO" id="GO:0016740">
    <property type="term" value="F:transferase activity"/>
    <property type="evidence" value="ECO:0007669"/>
    <property type="project" value="UniProtKB-KW"/>
</dbReference>
<organism evidence="4">
    <name type="scientific">Collimonas fungivorans</name>
    <dbReference type="NCBI Taxonomy" id="158899"/>
    <lineage>
        <taxon>Bacteria</taxon>
        <taxon>Pseudomonadati</taxon>
        <taxon>Pseudomonadota</taxon>
        <taxon>Betaproteobacteria</taxon>
        <taxon>Burkholderiales</taxon>
        <taxon>Oxalobacteraceae</taxon>
        <taxon>Collimonas</taxon>
    </lineage>
</organism>
<protein>
    <submittedName>
        <fullName evidence="4">Glutathione S-transferase, C-terminal domain protein</fullName>
    </submittedName>
</protein>
<feature type="domain" description="GST N-terminal" evidence="2">
    <location>
        <begin position="1"/>
        <end position="63"/>
    </location>
</feature>
<proteinExistence type="inferred from homology"/>
<dbReference type="SUPFAM" id="SSF52833">
    <property type="entry name" value="Thioredoxin-like"/>
    <property type="match status" value="1"/>
</dbReference>
<dbReference type="SUPFAM" id="SSF47616">
    <property type="entry name" value="GST C-terminal domain-like"/>
    <property type="match status" value="1"/>
</dbReference>
<dbReference type="Gene3D" id="3.40.30.10">
    <property type="entry name" value="Glutaredoxin"/>
    <property type="match status" value="1"/>
</dbReference>
<sequence>MARYLESPVEFVRLDLGRGDHQTPEFLAMNPNGKAPVLQDGGWTLWESNAIMCYLSNLAQADLWPRDDARQIEVMRWLNWDSQHFTRHASVLYFEHVVKPMLGIPAADAAALKEATKYFRTYASVLDSHLRDRKFLVGDSLTVADFATAVTLPYAGQANLPLADFPAIQRWHERLNELPAWREPFPA</sequence>
<dbReference type="PROSITE" id="PS50404">
    <property type="entry name" value="GST_NTER"/>
    <property type="match status" value="1"/>
</dbReference>
<keyword evidence="4" id="KW-0808">Transferase</keyword>
<name>A0A127PCM1_9BURK</name>
<evidence type="ECO:0000313" key="5">
    <source>
        <dbReference type="Proteomes" id="UP000072421"/>
    </source>
</evidence>
<dbReference type="InterPro" id="IPR010987">
    <property type="entry name" value="Glutathione-S-Trfase_C-like"/>
</dbReference>
<dbReference type="InterPro" id="IPR040079">
    <property type="entry name" value="Glutathione_S-Trfase"/>
</dbReference>
<gene>
    <name evidence="4" type="ORF">CFter6_2795</name>
</gene>
<evidence type="ECO:0000259" key="3">
    <source>
        <dbReference type="PROSITE" id="PS50405"/>
    </source>
</evidence>
<dbReference type="AlphaFoldDB" id="A0A127PCM1"/>
<evidence type="ECO:0000259" key="2">
    <source>
        <dbReference type="PROSITE" id="PS50404"/>
    </source>
</evidence>
<dbReference type="PANTHER" id="PTHR44051">
    <property type="entry name" value="GLUTATHIONE S-TRANSFERASE-RELATED"/>
    <property type="match status" value="1"/>
</dbReference>
<feature type="domain" description="GST C-terminal" evidence="3">
    <location>
        <begin position="67"/>
        <end position="187"/>
    </location>
</feature>